<organism evidence="3">
    <name type="scientific">Anopheles braziliensis</name>
    <dbReference type="NCBI Taxonomy" id="58242"/>
    <lineage>
        <taxon>Eukaryota</taxon>
        <taxon>Metazoa</taxon>
        <taxon>Ecdysozoa</taxon>
        <taxon>Arthropoda</taxon>
        <taxon>Hexapoda</taxon>
        <taxon>Insecta</taxon>
        <taxon>Pterygota</taxon>
        <taxon>Neoptera</taxon>
        <taxon>Endopterygota</taxon>
        <taxon>Diptera</taxon>
        <taxon>Nematocera</taxon>
        <taxon>Culicoidea</taxon>
        <taxon>Culicidae</taxon>
        <taxon>Anophelinae</taxon>
        <taxon>Anopheles</taxon>
    </lineage>
</organism>
<proteinExistence type="predicted"/>
<keyword evidence="2" id="KW-0732">Signal</keyword>
<evidence type="ECO:0000313" key="3">
    <source>
        <dbReference type="EMBL" id="MBW31501.1"/>
    </source>
</evidence>
<sequence>MLLLLLLLTLLLDGSGADRCTVPTPSTASSSASSGSGPPSVVRCCAANRRLLALPSDDRLDERPSAFACPGPCPCVPFSPSVTLSSTLICTRRWKATSMSFSAVACDEIAVGRSH</sequence>
<evidence type="ECO:0000256" key="2">
    <source>
        <dbReference type="SAM" id="SignalP"/>
    </source>
</evidence>
<dbReference type="EMBL" id="GGFM01010750">
    <property type="protein sequence ID" value="MBW31501.1"/>
    <property type="molecule type" value="Transcribed_RNA"/>
</dbReference>
<name>A0A2M3ZSI4_9DIPT</name>
<evidence type="ECO:0000256" key="1">
    <source>
        <dbReference type="SAM" id="MobiDB-lite"/>
    </source>
</evidence>
<protein>
    <submittedName>
        <fullName evidence="3">Putative secreted peptide</fullName>
    </submittedName>
</protein>
<accession>A0A2M3ZSI4</accession>
<dbReference type="AlphaFoldDB" id="A0A2M3ZSI4"/>
<feature type="chain" id="PRO_5014766326" evidence="2">
    <location>
        <begin position="18"/>
        <end position="115"/>
    </location>
</feature>
<feature type="signal peptide" evidence="2">
    <location>
        <begin position="1"/>
        <end position="17"/>
    </location>
</feature>
<reference evidence="3" key="1">
    <citation type="submission" date="2018-01" db="EMBL/GenBank/DDBJ databases">
        <title>An insight into the sialome of Amazonian anophelines.</title>
        <authorList>
            <person name="Ribeiro J.M."/>
            <person name="Scarpassa V."/>
            <person name="Calvo E."/>
        </authorList>
    </citation>
    <scope>NUCLEOTIDE SEQUENCE</scope>
    <source>
        <tissue evidence="3">Salivary glands</tissue>
    </source>
</reference>
<feature type="region of interest" description="Disordered" evidence="1">
    <location>
        <begin position="21"/>
        <end position="40"/>
    </location>
</feature>
<feature type="compositionally biased region" description="Low complexity" evidence="1">
    <location>
        <begin position="23"/>
        <end position="40"/>
    </location>
</feature>